<dbReference type="PANTHER" id="PTHR48070">
    <property type="entry name" value="ESTERASE OVCA2"/>
    <property type="match status" value="1"/>
</dbReference>
<dbReference type="OrthoDB" id="414698at2759"/>
<gene>
    <name evidence="4" type="ORF">PV11_09174</name>
</gene>
<evidence type="ECO:0000259" key="3">
    <source>
        <dbReference type="Pfam" id="PF03959"/>
    </source>
</evidence>
<protein>
    <recommendedName>
        <fullName evidence="3">Serine hydrolase domain-containing protein</fullName>
    </recommendedName>
</protein>
<keyword evidence="2" id="KW-0378">Hydrolase</keyword>
<dbReference type="Proteomes" id="UP000053599">
    <property type="component" value="Unassembled WGS sequence"/>
</dbReference>
<dbReference type="STRING" id="1016849.A0A0D1WQK8"/>
<dbReference type="Gene3D" id="3.40.50.1820">
    <property type="entry name" value="alpha/beta hydrolase"/>
    <property type="match status" value="1"/>
</dbReference>
<dbReference type="EMBL" id="KN846954">
    <property type="protein sequence ID" value="KIV77376.1"/>
    <property type="molecule type" value="Genomic_DNA"/>
</dbReference>
<comment type="similarity">
    <text evidence="1">Belongs to the LovG family.</text>
</comment>
<proteinExistence type="inferred from homology"/>
<evidence type="ECO:0000313" key="4">
    <source>
        <dbReference type="EMBL" id="KIV77376.1"/>
    </source>
</evidence>
<dbReference type="GO" id="GO:0005634">
    <property type="term" value="C:nucleus"/>
    <property type="evidence" value="ECO:0007669"/>
    <property type="project" value="TreeGrafter"/>
</dbReference>
<dbReference type="PANTHER" id="PTHR48070:SF3">
    <property type="entry name" value="ESTERASE DBAE-RELATED"/>
    <property type="match status" value="1"/>
</dbReference>
<dbReference type="InterPro" id="IPR029058">
    <property type="entry name" value="AB_hydrolase_fold"/>
</dbReference>
<dbReference type="InterPro" id="IPR005645">
    <property type="entry name" value="FSH-like_dom"/>
</dbReference>
<evidence type="ECO:0000256" key="2">
    <source>
        <dbReference type="ARBA" id="ARBA00022801"/>
    </source>
</evidence>
<name>A0A0D1WQK8_9EURO</name>
<accession>A0A0D1WQK8</accession>
<dbReference type="InterPro" id="IPR050593">
    <property type="entry name" value="LovG"/>
</dbReference>
<evidence type="ECO:0000256" key="1">
    <source>
        <dbReference type="ARBA" id="ARBA00005863"/>
    </source>
</evidence>
<feature type="domain" description="Serine hydrolase" evidence="3">
    <location>
        <begin position="113"/>
        <end position="320"/>
    </location>
</feature>
<dbReference type="GO" id="GO:0044550">
    <property type="term" value="P:secondary metabolite biosynthetic process"/>
    <property type="evidence" value="ECO:0007669"/>
    <property type="project" value="TreeGrafter"/>
</dbReference>
<dbReference type="HOGENOM" id="CLU_051938_0_1_1"/>
<dbReference type="GO" id="GO:0005737">
    <property type="term" value="C:cytoplasm"/>
    <property type="evidence" value="ECO:0007669"/>
    <property type="project" value="TreeGrafter"/>
</dbReference>
<dbReference type="SUPFAM" id="SSF53474">
    <property type="entry name" value="alpha/beta-Hydrolases"/>
    <property type="match status" value="1"/>
</dbReference>
<dbReference type="AlphaFoldDB" id="A0A0D1WQK8"/>
<dbReference type="Pfam" id="PF03959">
    <property type="entry name" value="FSH1"/>
    <property type="match status" value="1"/>
</dbReference>
<organism evidence="4 5">
    <name type="scientific">Exophiala sideris</name>
    <dbReference type="NCBI Taxonomy" id="1016849"/>
    <lineage>
        <taxon>Eukaryota</taxon>
        <taxon>Fungi</taxon>
        <taxon>Dikarya</taxon>
        <taxon>Ascomycota</taxon>
        <taxon>Pezizomycotina</taxon>
        <taxon>Eurotiomycetes</taxon>
        <taxon>Chaetothyriomycetidae</taxon>
        <taxon>Chaetothyriales</taxon>
        <taxon>Herpotrichiellaceae</taxon>
        <taxon>Exophiala</taxon>
    </lineage>
</organism>
<reference evidence="4 5" key="1">
    <citation type="submission" date="2015-01" db="EMBL/GenBank/DDBJ databases">
        <title>The Genome Sequence of Exophiala sideris CBS121828.</title>
        <authorList>
            <consortium name="The Broad Institute Genomics Platform"/>
            <person name="Cuomo C."/>
            <person name="de Hoog S."/>
            <person name="Gorbushina A."/>
            <person name="Stielow B."/>
            <person name="Teixiera M."/>
            <person name="Abouelleil A."/>
            <person name="Chapman S.B."/>
            <person name="Priest M."/>
            <person name="Young S.K."/>
            <person name="Wortman J."/>
            <person name="Nusbaum C."/>
            <person name="Birren B."/>
        </authorList>
    </citation>
    <scope>NUCLEOTIDE SEQUENCE [LARGE SCALE GENOMIC DNA]</scope>
    <source>
        <strain evidence="4 5">CBS 121828</strain>
    </source>
</reference>
<evidence type="ECO:0000313" key="5">
    <source>
        <dbReference type="Proteomes" id="UP000053599"/>
    </source>
</evidence>
<sequence>MNFSACSSSLARIVGKRRGLLPKNKSTSLILHLPQKNHHFHTTSASPRHFSRPHQVSTQTRIFSTSVQPLRTPASQAKTVPTVLSSTYSHDHQAHRTMTSQPQHDSTGAPLPAILCLHGGGSNATVFKIQTRRLYWVLSKQFRFVFAQAPIEGTPGHGMLPVFESCAPFYRWVNRRFKADESDVEGTPRDEAEAIDKILFDVMEANGGVDTFKGVIGFSQGARLVGGLLLRQKIEERDLGVSKTKFAFGIMIGGPFPPIAMSETVDTADYRLLREIPTVHAWGRDDHVKPGCVDLWQACESDHCFQMDFTGGHHLPLKDVEAKDLCDLIMAAWYAGGGKYAVSADETY</sequence>
<dbReference type="GO" id="GO:0016787">
    <property type="term" value="F:hydrolase activity"/>
    <property type="evidence" value="ECO:0007669"/>
    <property type="project" value="UniProtKB-KW"/>
</dbReference>